<evidence type="ECO:0000313" key="2">
    <source>
        <dbReference type="Proteomes" id="UP000823865"/>
    </source>
</evidence>
<organism evidence="1 2">
    <name type="scientific">Candidatus Paraprevotella stercoravium</name>
    <dbReference type="NCBI Taxonomy" id="2838725"/>
    <lineage>
        <taxon>Bacteria</taxon>
        <taxon>Pseudomonadati</taxon>
        <taxon>Bacteroidota</taxon>
        <taxon>Bacteroidia</taxon>
        <taxon>Bacteroidales</taxon>
        <taxon>Prevotellaceae</taxon>
        <taxon>Paraprevotella</taxon>
    </lineage>
</organism>
<evidence type="ECO:0000313" key="1">
    <source>
        <dbReference type="EMBL" id="MBU3853612.1"/>
    </source>
</evidence>
<protein>
    <submittedName>
        <fullName evidence="1">Uncharacterized protein</fullName>
    </submittedName>
</protein>
<reference evidence="1" key="1">
    <citation type="journal article" date="2021" name="PeerJ">
        <title>Extensive microbial diversity within the chicken gut microbiome revealed by metagenomics and culture.</title>
        <authorList>
            <person name="Gilroy R."/>
            <person name="Ravi A."/>
            <person name="Getino M."/>
            <person name="Pursley I."/>
            <person name="Horton D.L."/>
            <person name="Alikhan N.F."/>
            <person name="Baker D."/>
            <person name="Gharbi K."/>
            <person name="Hall N."/>
            <person name="Watson M."/>
            <person name="Adriaenssens E.M."/>
            <person name="Foster-Nyarko E."/>
            <person name="Jarju S."/>
            <person name="Secka A."/>
            <person name="Antonio M."/>
            <person name="Oren A."/>
            <person name="Chaudhuri R.R."/>
            <person name="La Ragione R."/>
            <person name="Hildebrand F."/>
            <person name="Pallen M.J."/>
        </authorList>
    </citation>
    <scope>NUCLEOTIDE SEQUENCE</scope>
    <source>
        <strain evidence="1">G3-2149</strain>
    </source>
</reference>
<gene>
    <name evidence="1" type="ORF">H9789_07335</name>
</gene>
<dbReference type="AlphaFoldDB" id="A0A9E2P1G7"/>
<sequence>MSNIVIYLRLETYLKQWLIHSFGLPVRFPAKSNENAIIRRFIQRQPVGQTPEIASPELLPIVIPDSCAKDPEIYNYMGPLAKAALTEAIEDMFRMNLWAELSGIVEQSHKGINGLVAAWCELHGIDLDAQEAVRQKFYRMRKAYAKKNLVLYKSTKKIEKKQRR</sequence>
<name>A0A9E2P1G7_9BACT</name>
<accession>A0A9E2P1G7</accession>
<proteinExistence type="predicted"/>
<dbReference type="Proteomes" id="UP000823865">
    <property type="component" value="Unassembled WGS sequence"/>
</dbReference>
<dbReference type="EMBL" id="JAHLFU010000156">
    <property type="protein sequence ID" value="MBU3853612.1"/>
    <property type="molecule type" value="Genomic_DNA"/>
</dbReference>
<reference evidence="1" key="2">
    <citation type="submission" date="2021-04" db="EMBL/GenBank/DDBJ databases">
        <authorList>
            <person name="Gilroy R."/>
        </authorList>
    </citation>
    <scope>NUCLEOTIDE SEQUENCE</scope>
    <source>
        <strain evidence="1">G3-2149</strain>
    </source>
</reference>
<comment type="caution">
    <text evidence="1">The sequence shown here is derived from an EMBL/GenBank/DDBJ whole genome shotgun (WGS) entry which is preliminary data.</text>
</comment>